<sequence length="184" mass="20991">MRVRDGDLRMTTYMFCSASEHHTAPGMNHGRSPLSPDQGQTKDEDDERTEELSQRSSHRICTVLVHMHAIKPPPGPWFVIGLASRKSLSPVRQMPNLTYASAFWEPTTYHIAPLPSSFYDMASELFRPQIGLKVRGSRQRRNKNKRRHAMPCHAMRKYSHSSHAVGQYLSVAKTGLRVSRLRPL</sequence>
<organism evidence="2 3">
    <name type="scientific">Hypocrea virens (strain Gv29-8 / FGSC 10586)</name>
    <name type="common">Gliocladium virens</name>
    <name type="synonym">Trichoderma virens</name>
    <dbReference type="NCBI Taxonomy" id="413071"/>
    <lineage>
        <taxon>Eukaryota</taxon>
        <taxon>Fungi</taxon>
        <taxon>Dikarya</taxon>
        <taxon>Ascomycota</taxon>
        <taxon>Pezizomycotina</taxon>
        <taxon>Sordariomycetes</taxon>
        <taxon>Hypocreomycetidae</taxon>
        <taxon>Hypocreales</taxon>
        <taxon>Hypocreaceae</taxon>
        <taxon>Trichoderma</taxon>
    </lineage>
</organism>
<dbReference type="HOGENOM" id="CLU_1468362_0_0_1"/>
<dbReference type="GeneID" id="25790078"/>
<name>G9MNY6_HYPVG</name>
<feature type="region of interest" description="Disordered" evidence="1">
    <location>
        <begin position="21"/>
        <end position="56"/>
    </location>
</feature>
<evidence type="ECO:0000313" key="3">
    <source>
        <dbReference type="Proteomes" id="UP000007115"/>
    </source>
</evidence>
<accession>G9MNY6</accession>
<keyword evidence="3" id="KW-1185">Reference proteome</keyword>
<dbReference type="OrthoDB" id="10649599at2759"/>
<dbReference type="Proteomes" id="UP000007115">
    <property type="component" value="Unassembled WGS sequence"/>
</dbReference>
<evidence type="ECO:0000256" key="1">
    <source>
        <dbReference type="SAM" id="MobiDB-lite"/>
    </source>
</evidence>
<evidence type="ECO:0000313" key="2">
    <source>
        <dbReference type="EMBL" id="EHK23588.1"/>
    </source>
</evidence>
<comment type="caution">
    <text evidence="2">The sequence shown here is derived from an EMBL/GenBank/DDBJ whole genome shotgun (WGS) entry which is preliminary data.</text>
</comment>
<dbReference type="RefSeq" id="XP_013957802.1">
    <property type="nucleotide sequence ID" value="XM_014102327.1"/>
</dbReference>
<dbReference type="VEuPathDB" id="FungiDB:TRIVIDRAFT_199948"/>
<proteinExistence type="predicted"/>
<protein>
    <submittedName>
        <fullName evidence="2">Uncharacterized protein</fullName>
    </submittedName>
</protein>
<gene>
    <name evidence="2" type="ORF">TRIVIDRAFT_199948</name>
</gene>
<dbReference type="InParanoid" id="G9MNY6"/>
<reference evidence="2 3" key="1">
    <citation type="journal article" date="2011" name="Genome Biol.">
        <title>Comparative genome sequence analysis underscores mycoparasitism as the ancestral life style of Trichoderma.</title>
        <authorList>
            <person name="Kubicek C.P."/>
            <person name="Herrera-Estrella A."/>
            <person name="Seidl-Seiboth V."/>
            <person name="Martinez D.A."/>
            <person name="Druzhinina I.S."/>
            <person name="Thon M."/>
            <person name="Zeilinger S."/>
            <person name="Casas-Flores S."/>
            <person name="Horwitz B.A."/>
            <person name="Mukherjee P.K."/>
            <person name="Mukherjee M."/>
            <person name="Kredics L."/>
            <person name="Alcaraz L.D."/>
            <person name="Aerts A."/>
            <person name="Antal Z."/>
            <person name="Atanasova L."/>
            <person name="Cervantes-Badillo M.G."/>
            <person name="Challacombe J."/>
            <person name="Chertkov O."/>
            <person name="McCluskey K."/>
            <person name="Coulpier F."/>
            <person name="Deshpande N."/>
            <person name="von Doehren H."/>
            <person name="Ebbole D.J."/>
            <person name="Esquivel-Naranjo E.U."/>
            <person name="Fekete E."/>
            <person name="Flipphi M."/>
            <person name="Glaser F."/>
            <person name="Gomez-Rodriguez E.Y."/>
            <person name="Gruber S."/>
            <person name="Han C."/>
            <person name="Henrissat B."/>
            <person name="Hermosa R."/>
            <person name="Hernandez-Onate M."/>
            <person name="Karaffa L."/>
            <person name="Kosti I."/>
            <person name="Le Crom S."/>
            <person name="Lindquist E."/>
            <person name="Lucas S."/>
            <person name="Luebeck M."/>
            <person name="Luebeck P.S."/>
            <person name="Margeot A."/>
            <person name="Metz B."/>
            <person name="Misra M."/>
            <person name="Nevalainen H."/>
            <person name="Omann M."/>
            <person name="Packer N."/>
            <person name="Perrone G."/>
            <person name="Uresti-Rivera E.E."/>
            <person name="Salamov A."/>
            <person name="Schmoll M."/>
            <person name="Seiboth B."/>
            <person name="Shapiro H."/>
            <person name="Sukno S."/>
            <person name="Tamayo-Ramos J.A."/>
            <person name="Tisch D."/>
            <person name="Wiest A."/>
            <person name="Wilkinson H.H."/>
            <person name="Zhang M."/>
            <person name="Coutinho P.M."/>
            <person name="Kenerley C.M."/>
            <person name="Monte E."/>
            <person name="Baker S.E."/>
            <person name="Grigoriev I.V."/>
        </authorList>
    </citation>
    <scope>NUCLEOTIDE SEQUENCE [LARGE SCALE GENOMIC DNA]</scope>
    <source>
        <strain evidence="3">Gv29-8 / FGSC 10586</strain>
    </source>
</reference>
<dbReference type="AlphaFoldDB" id="G9MNY6"/>
<dbReference type="EMBL" id="ABDF02000005">
    <property type="protein sequence ID" value="EHK23588.1"/>
    <property type="molecule type" value="Genomic_DNA"/>
</dbReference>